<dbReference type="InterPro" id="IPR002035">
    <property type="entry name" value="VWF_A"/>
</dbReference>
<dbReference type="Gene3D" id="3.40.50.410">
    <property type="entry name" value="von Willebrand factor, type A domain"/>
    <property type="match status" value="1"/>
</dbReference>
<dbReference type="Pfam" id="PF13519">
    <property type="entry name" value="VWA_2"/>
    <property type="match status" value="1"/>
</dbReference>
<keyword evidence="2" id="KW-0472">Membrane</keyword>
<dbReference type="InterPro" id="IPR036465">
    <property type="entry name" value="vWFA_dom_sf"/>
</dbReference>
<dbReference type="SUPFAM" id="SSF53300">
    <property type="entry name" value="vWA-like"/>
    <property type="match status" value="1"/>
</dbReference>
<comment type="caution">
    <text evidence="4">The sequence shown here is derived from an EMBL/GenBank/DDBJ whole genome shotgun (WGS) entry which is preliminary data.</text>
</comment>
<evidence type="ECO:0000313" key="5">
    <source>
        <dbReference type="Proteomes" id="UP000317977"/>
    </source>
</evidence>
<feature type="coiled-coil region" evidence="1">
    <location>
        <begin position="312"/>
        <end position="339"/>
    </location>
</feature>
<dbReference type="Proteomes" id="UP000317977">
    <property type="component" value="Unassembled WGS sequence"/>
</dbReference>
<evidence type="ECO:0000256" key="1">
    <source>
        <dbReference type="SAM" id="Coils"/>
    </source>
</evidence>
<dbReference type="RefSeq" id="WP_146534118.1">
    <property type="nucleotide sequence ID" value="NZ_SJPX01000002.1"/>
</dbReference>
<feature type="transmembrane region" description="Helical" evidence="2">
    <location>
        <begin position="20"/>
        <end position="39"/>
    </location>
</feature>
<dbReference type="SMART" id="SM00327">
    <property type="entry name" value="VWA"/>
    <property type="match status" value="1"/>
</dbReference>
<gene>
    <name evidence="4" type="ORF">Poly59_23520</name>
</gene>
<keyword evidence="1" id="KW-0175">Coiled coil</keyword>
<reference evidence="4 5" key="1">
    <citation type="submission" date="2019-02" db="EMBL/GenBank/DDBJ databases">
        <title>Deep-cultivation of Planctomycetes and their phenomic and genomic characterization uncovers novel biology.</title>
        <authorList>
            <person name="Wiegand S."/>
            <person name="Jogler M."/>
            <person name="Boedeker C."/>
            <person name="Pinto D."/>
            <person name="Vollmers J."/>
            <person name="Rivas-Marin E."/>
            <person name="Kohn T."/>
            <person name="Peeters S.H."/>
            <person name="Heuer A."/>
            <person name="Rast P."/>
            <person name="Oberbeckmann S."/>
            <person name="Bunk B."/>
            <person name="Jeske O."/>
            <person name="Meyerdierks A."/>
            <person name="Storesund J.E."/>
            <person name="Kallscheuer N."/>
            <person name="Luecker S."/>
            <person name="Lage O.M."/>
            <person name="Pohl T."/>
            <person name="Merkel B.J."/>
            <person name="Hornburger P."/>
            <person name="Mueller R.-W."/>
            <person name="Bruemmer F."/>
            <person name="Labrenz M."/>
            <person name="Spormann A.M."/>
            <person name="Op Den Camp H."/>
            <person name="Overmann J."/>
            <person name="Amann R."/>
            <person name="Jetten M.S.M."/>
            <person name="Mascher T."/>
            <person name="Medema M.H."/>
            <person name="Devos D.P."/>
            <person name="Kaster A.-K."/>
            <person name="Ovreas L."/>
            <person name="Rohde M."/>
            <person name="Galperin M.Y."/>
            <person name="Jogler C."/>
        </authorList>
    </citation>
    <scope>NUCLEOTIDE SEQUENCE [LARGE SCALE GENOMIC DNA]</scope>
    <source>
        <strain evidence="4 5">Poly59</strain>
    </source>
</reference>
<evidence type="ECO:0000313" key="4">
    <source>
        <dbReference type="EMBL" id="TWU56048.1"/>
    </source>
</evidence>
<name>A0A5C6F3V9_9BACT</name>
<feature type="domain" description="VWFA" evidence="3">
    <location>
        <begin position="127"/>
        <end position="319"/>
    </location>
</feature>
<evidence type="ECO:0000259" key="3">
    <source>
        <dbReference type="PROSITE" id="PS50234"/>
    </source>
</evidence>
<dbReference type="OrthoDB" id="288124at2"/>
<accession>A0A5C6F3V9</accession>
<dbReference type="AlphaFoldDB" id="A0A5C6F3V9"/>
<dbReference type="EMBL" id="SJPX01000002">
    <property type="protein sequence ID" value="TWU56048.1"/>
    <property type="molecule type" value="Genomic_DNA"/>
</dbReference>
<keyword evidence="2" id="KW-1133">Transmembrane helix</keyword>
<proteinExistence type="predicted"/>
<keyword evidence="2" id="KW-0812">Transmembrane</keyword>
<dbReference type="PROSITE" id="PS50234">
    <property type="entry name" value="VWFA"/>
    <property type="match status" value="1"/>
</dbReference>
<protein>
    <recommendedName>
        <fullName evidence="3">VWFA domain-containing protein</fullName>
    </recommendedName>
</protein>
<sequence length="391" mass="44148">MPEPLRLTEAPPTHRQRLSSFVVSLLLHLVIAVLMALIIRTTVIRKPIVLEFSAAIESADQADESIALVKPATLPAKVSSQNVVAEVTATEPEPPSPESLVQPVSQAMKADLDPRIDFFGAQASGDHFVFVLDNSLSMDARDGERYQRACRELLRSVKGLRSHQSYSVFLFSWETAAMYHEAKPRYRSATGEHLAELRQWVTRASLGPGTDPRRALALASHMHPDAVFLLTDGDFNEPDQLRRDSGWVDEDGNPYTESFDLAIEHLFVDQEIPVHAIAFENPFAKGRLQEIADQTGGTYRYVKTSDHAPVNLSRLQKEVEKIEQRNRQELTRIRSARNLIRDGELAMAEYVLRPVDSEKLTRQQDRERLSEVQSILMDELGQVRLEDFTEK</sequence>
<organism evidence="4 5">
    <name type="scientific">Rubripirellula reticaptiva</name>
    <dbReference type="NCBI Taxonomy" id="2528013"/>
    <lineage>
        <taxon>Bacteria</taxon>
        <taxon>Pseudomonadati</taxon>
        <taxon>Planctomycetota</taxon>
        <taxon>Planctomycetia</taxon>
        <taxon>Pirellulales</taxon>
        <taxon>Pirellulaceae</taxon>
        <taxon>Rubripirellula</taxon>
    </lineage>
</organism>
<evidence type="ECO:0000256" key="2">
    <source>
        <dbReference type="SAM" id="Phobius"/>
    </source>
</evidence>
<keyword evidence="5" id="KW-1185">Reference proteome</keyword>